<gene>
    <name evidence="2" type="ORF">SPBR_02041</name>
</gene>
<dbReference type="GeneID" id="63675271"/>
<dbReference type="Proteomes" id="UP000031575">
    <property type="component" value="Unassembled WGS sequence"/>
</dbReference>
<feature type="compositionally biased region" description="Low complexity" evidence="1">
    <location>
        <begin position="112"/>
        <end position="138"/>
    </location>
</feature>
<evidence type="ECO:0000313" key="3">
    <source>
        <dbReference type="Proteomes" id="UP000031575"/>
    </source>
</evidence>
<proteinExistence type="predicted"/>
<evidence type="ECO:0000256" key="1">
    <source>
        <dbReference type="SAM" id="MobiDB-lite"/>
    </source>
</evidence>
<sequence length="197" mass="20644">MTGRNNSYSSSRVPSSAPLYHTPSRSSTISSSSPQTKAPFAESYDMPAYEYTSRSASDPLYRTSAGMGRASASYNGPSSSSLPSSLSSGTYNMSDAAAASGVYRTTSRSTYASSASYSSSYPPSYTSSLASTASLPSVSSPPPRHSSAHSYATSTAGSTAGSSSKKTNVNVYTTCGRHSNEWLFSGWPSPFRRRDGN</sequence>
<dbReference type="OrthoDB" id="5244240at2759"/>
<organism evidence="2 3">
    <name type="scientific">Sporothrix brasiliensis 5110</name>
    <dbReference type="NCBI Taxonomy" id="1398154"/>
    <lineage>
        <taxon>Eukaryota</taxon>
        <taxon>Fungi</taxon>
        <taxon>Dikarya</taxon>
        <taxon>Ascomycota</taxon>
        <taxon>Pezizomycotina</taxon>
        <taxon>Sordariomycetes</taxon>
        <taxon>Sordariomycetidae</taxon>
        <taxon>Ophiostomatales</taxon>
        <taxon>Ophiostomataceae</taxon>
        <taxon>Sporothrix</taxon>
    </lineage>
</organism>
<name>A0A0C2IRM6_9PEZI</name>
<feature type="region of interest" description="Disordered" evidence="1">
    <location>
        <begin position="1"/>
        <end position="43"/>
    </location>
</feature>
<accession>A0A0C2IRM6</accession>
<feature type="compositionally biased region" description="Low complexity" evidence="1">
    <location>
        <begin position="7"/>
        <end position="16"/>
    </location>
</feature>
<dbReference type="EMBL" id="AWTV01000007">
    <property type="protein sequence ID" value="KIH91666.1"/>
    <property type="molecule type" value="Genomic_DNA"/>
</dbReference>
<evidence type="ECO:0000313" key="2">
    <source>
        <dbReference type="EMBL" id="KIH91666.1"/>
    </source>
</evidence>
<reference evidence="2 3" key="1">
    <citation type="journal article" date="2014" name="BMC Genomics">
        <title>Comparative genomics of the major fungal agents of human and animal Sporotrichosis: Sporothrix schenckii and Sporothrix brasiliensis.</title>
        <authorList>
            <person name="Teixeira M.M."/>
            <person name="de Almeida L.G."/>
            <person name="Kubitschek-Barreira P."/>
            <person name="Alves F.L."/>
            <person name="Kioshima E.S."/>
            <person name="Abadio A.K."/>
            <person name="Fernandes L."/>
            <person name="Derengowski L.S."/>
            <person name="Ferreira K.S."/>
            <person name="Souza R.C."/>
            <person name="Ruiz J.C."/>
            <person name="de Andrade N.C."/>
            <person name="Paes H.C."/>
            <person name="Nicola A.M."/>
            <person name="Albuquerque P."/>
            <person name="Gerber A.L."/>
            <person name="Martins V.P."/>
            <person name="Peconick L.D."/>
            <person name="Neto A.V."/>
            <person name="Chaucanez C.B."/>
            <person name="Silva P.A."/>
            <person name="Cunha O.L."/>
            <person name="de Oliveira F.F."/>
            <person name="dos Santos T.C."/>
            <person name="Barros A.L."/>
            <person name="Soares M.A."/>
            <person name="de Oliveira L.M."/>
            <person name="Marini M.M."/>
            <person name="Villalobos-Duno H."/>
            <person name="Cunha M.M."/>
            <person name="de Hoog S."/>
            <person name="da Silveira J.F."/>
            <person name="Henrissat B."/>
            <person name="Nino-Vega G.A."/>
            <person name="Cisalpino P.S."/>
            <person name="Mora-Montes H.M."/>
            <person name="Almeida S.R."/>
            <person name="Stajich J.E."/>
            <person name="Lopes-Bezerra L.M."/>
            <person name="Vasconcelos A.T."/>
            <person name="Felipe M.S."/>
        </authorList>
    </citation>
    <scope>NUCLEOTIDE SEQUENCE [LARGE SCALE GENOMIC DNA]</scope>
    <source>
        <strain evidence="2 3">5110</strain>
    </source>
</reference>
<dbReference type="HOGENOM" id="CLU_1397152_0_0_1"/>
<comment type="caution">
    <text evidence="2">The sequence shown here is derived from an EMBL/GenBank/DDBJ whole genome shotgun (WGS) entry which is preliminary data.</text>
</comment>
<dbReference type="RefSeq" id="XP_040619676.1">
    <property type="nucleotide sequence ID" value="XM_040760350.1"/>
</dbReference>
<dbReference type="AlphaFoldDB" id="A0A0C2IRM6"/>
<dbReference type="VEuPathDB" id="FungiDB:SPBR_02041"/>
<feature type="region of interest" description="Disordered" evidence="1">
    <location>
        <begin position="55"/>
        <end position="87"/>
    </location>
</feature>
<feature type="region of interest" description="Disordered" evidence="1">
    <location>
        <begin position="112"/>
        <end position="167"/>
    </location>
</feature>
<feature type="compositionally biased region" description="Low complexity" evidence="1">
    <location>
        <begin position="148"/>
        <end position="167"/>
    </location>
</feature>
<feature type="compositionally biased region" description="Low complexity" evidence="1">
    <location>
        <begin position="70"/>
        <end position="87"/>
    </location>
</feature>
<feature type="compositionally biased region" description="Low complexity" evidence="1">
    <location>
        <begin position="24"/>
        <end position="33"/>
    </location>
</feature>
<protein>
    <submittedName>
        <fullName evidence="2">Uncharacterized protein</fullName>
    </submittedName>
</protein>
<keyword evidence="3" id="KW-1185">Reference proteome</keyword>